<keyword evidence="3 5" id="KW-0949">S-adenosyl-L-methionine</keyword>
<dbReference type="Pfam" id="PF05175">
    <property type="entry name" value="MTS"/>
    <property type="match status" value="1"/>
</dbReference>
<dbReference type="InterPro" id="IPR007848">
    <property type="entry name" value="Small_mtfrase_dom"/>
</dbReference>
<evidence type="ECO:0000256" key="2">
    <source>
        <dbReference type="ARBA" id="ARBA00022679"/>
    </source>
</evidence>
<dbReference type="InterPro" id="IPR002052">
    <property type="entry name" value="DNA_methylase_N6_adenine_CS"/>
</dbReference>
<dbReference type="EMBL" id="PPUQ01000003">
    <property type="protein sequence ID" value="RDC40548.1"/>
    <property type="molecule type" value="Genomic_DNA"/>
</dbReference>
<dbReference type="InterPro" id="IPR019874">
    <property type="entry name" value="RF_methyltr_PrmC"/>
</dbReference>
<dbReference type="Gene3D" id="3.40.50.150">
    <property type="entry name" value="Vaccinia Virus protein VP39"/>
    <property type="match status" value="1"/>
</dbReference>
<dbReference type="OMA" id="DFDARYW"/>
<sequence length="345" mass="37378">MNDIWTIQAALDWTVGYLERKGDENPRLSAQWLLSEATGLSRIELYANFEQPLSMEERDVLRAYVTRRGKGEPLQYITGEVGFRHITVKVRPGVLIPRPETEVLVSEALALLPAAPKRVAQHAWPEDDLPPVPWPEGEAGEQRPERTADQGVAEDESTPAVASGEPAPEPPELLVADLCTGSGCIACSVAYEHPLARVVATDIVPEAVALARDNVAALELGDRVEVLSCDLGEGVDPTLMGAFDLVVSNPPYVPTAVMDDIPREVAEFEPALALDGGADGLDVLRRLLPWCRRALKEGGGFAFELHETCLDEAARLAEEAGFSDVRVTADLAGRPRVLTARKRAV</sequence>
<dbReference type="Pfam" id="PF17827">
    <property type="entry name" value="PrmC_N"/>
    <property type="match status" value="1"/>
</dbReference>
<evidence type="ECO:0000259" key="7">
    <source>
        <dbReference type="Pfam" id="PF05175"/>
    </source>
</evidence>
<comment type="similarity">
    <text evidence="5">Belongs to the protein N5-glutamine methyltransferase family. PrmC subfamily.</text>
</comment>
<dbReference type="PANTHER" id="PTHR18895:SF74">
    <property type="entry name" value="MTRF1L RELEASE FACTOR GLUTAMINE METHYLTRANSFERASE"/>
    <property type="match status" value="1"/>
</dbReference>
<name>A0A369N5S5_EGGLN</name>
<dbReference type="InterPro" id="IPR029063">
    <property type="entry name" value="SAM-dependent_MTases_sf"/>
</dbReference>
<dbReference type="SUPFAM" id="SSF53335">
    <property type="entry name" value="S-adenosyl-L-methionine-dependent methyltransferases"/>
    <property type="match status" value="1"/>
</dbReference>
<evidence type="ECO:0000256" key="6">
    <source>
        <dbReference type="SAM" id="MobiDB-lite"/>
    </source>
</evidence>
<reference evidence="11 12" key="1">
    <citation type="journal article" date="2018" name="Elife">
        <title>Discovery and characterization of a prevalent human gut bacterial enzyme sufficient for the inactivation of a family of plant toxins.</title>
        <authorList>
            <person name="Koppel N."/>
            <person name="Bisanz J.E."/>
            <person name="Pandelia M.E."/>
            <person name="Turnbaugh P.J."/>
            <person name="Balskus E.P."/>
        </authorList>
    </citation>
    <scope>NUCLEOTIDE SEQUENCE [LARGE SCALE GENOMIC DNA]</scope>
    <source>
        <strain evidence="10 12">16A</strain>
        <strain evidence="9 11">FAA1-1-60AUCSF</strain>
    </source>
</reference>
<dbReference type="PROSITE" id="PS00092">
    <property type="entry name" value="N6_MTASE"/>
    <property type="match status" value="1"/>
</dbReference>
<organism evidence="9 11">
    <name type="scientific">Eggerthella lenta</name>
    <name type="common">Eubacterium lentum</name>
    <dbReference type="NCBI Taxonomy" id="84112"/>
    <lineage>
        <taxon>Bacteria</taxon>
        <taxon>Bacillati</taxon>
        <taxon>Actinomycetota</taxon>
        <taxon>Coriobacteriia</taxon>
        <taxon>Eggerthellales</taxon>
        <taxon>Eggerthellaceae</taxon>
        <taxon>Eggerthella</taxon>
    </lineage>
</organism>
<dbReference type="EC" id="2.1.1.297" evidence="5"/>
<accession>A0A369N5S5</accession>
<evidence type="ECO:0000259" key="8">
    <source>
        <dbReference type="Pfam" id="PF17827"/>
    </source>
</evidence>
<dbReference type="InterPro" id="IPR004556">
    <property type="entry name" value="HemK-like"/>
</dbReference>
<dbReference type="RefSeq" id="WP_015760832.1">
    <property type="nucleotide sequence ID" value="NZ_AP031442.1"/>
</dbReference>
<dbReference type="HAMAP" id="MF_02126">
    <property type="entry name" value="RF_methyltr_PrmC"/>
    <property type="match status" value="1"/>
</dbReference>
<feature type="binding site" evidence="5">
    <location>
        <begin position="249"/>
        <end position="252"/>
    </location>
    <ligand>
        <name>substrate</name>
    </ligand>
</feature>
<dbReference type="InterPro" id="IPR040758">
    <property type="entry name" value="PrmC_N"/>
</dbReference>
<keyword evidence="1 5" id="KW-0489">Methyltransferase</keyword>
<proteinExistence type="inferred from homology"/>
<comment type="function">
    <text evidence="5">Methylates the class 1 translation termination release factors RF1/PrfA and RF2/PrfB on the glutamine residue of the universally conserved GGQ motif.</text>
</comment>
<dbReference type="GO" id="GO:0102559">
    <property type="term" value="F:peptide chain release factor N(5)-glutamine methyltransferase activity"/>
    <property type="evidence" value="ECO:0007669"/>
    <property type="project" value="UniProtKB-EC"/>
</dbReference>
<evidence type="ECO:0000313" key="11">
    <source>
        <dbReference type="Proteomes" id="UP000253857"/>
    </source>
</evidence>
<dbReference type="NCBIfam" id="TIGR00536">
    <property type="entry name" value="hemK_fam"/>
    <property type="match status" value="1"/>
</dbReference>
<feature type="binding site" evidence="5">
    <location>
        <position position="249"/>
    </location>
    <ligand>
        <name>S-adenosyl-L-methionine</name>
        <dbReference type="ChEBI" id="CHEBI:59789"/>
    </ligand>
</feature>
<dbReference type="AlphaFoldDB" id="A0A369N5S5"/>
<comment type="catalytic activity">
    <reaction evidence="4 5">
        <text>L-glutaminyl-[peptide chain release factor] + S-adenosyl-L-methionine = N(5)-methyl-L-glutaminyl-[peptide chain release factor] + S-adenosyl-L-homocysteine + H(+)</text>
        <dbReference type="Rhea" id="RHEA:42896"/>
        <dbReference type="Rhea" id="RHEA-COMP:10271"/>
        <dbReference type="Rhea" id="RHEA-COMP:10272"/>
        <dbReference type="ChEBI" id="CHEBI:15378"/>
        <dbReference type="ChEBI" id="CHEBI:30011"/>
        <dbReference type="ChEBI" id="CHEBI:57856"/>
        <dbReference type="ChEBI" id="CHEBI:59789"/>
        <dbReference type="ChEBI" id="CHEBI:61891"/>
        <dbReference type="EC" id="2.1.1.297"/>
    </reaction>
</comment>
<comment type="caution">
    <text evidence="9">The sequence shown here is derived from an EMBL/GenBank/DDBJ whole genome shotgun (WGS) entry which is preliminary data.</text>
</comment>
<feature type="region of interest" description="Disordered" evidence="6">
    <location>
        <begin position="122"/>
        <end position="173"/>
    </location>
</feature>
<feature type="domain" description="Methyltransferase small" evidence="7">
    <location>
        <begin position="175"/>
        <end position="253"/>
    </location>
</feature>
<comment type="caution">
    <text evidence="5">Lacks conserved residue(s) required for the propagation of feature annotation.</text>
</comment>
<dbReference type="EMBL" id="PPTY01000016">
    <property type="protein sequence ID" value="RDB84549.1"/>
    <property type="molecule type" value="Genomic_DNA"/>
</dbReference>
<evidence type="ECO:0000313" key="12">
    <source>
        <dbReference type="Proteomes" id="UP000253915"/>
    </source>
</evidence>
<evidence type="ECO:0000256" key="3">
    <source>
        <dbReference type="ARBA" id="ARBA00022691"/>
    </source>
</evidence>
<dbReference type="CDD" id="cd02440">
    <property type="entry name" value="AdoMet_MTases"/>
    <property type="match status" value="1"/>
</dbReference>
<evidence type="ECO:0000256" key="1">
    <source>
        <dbReference type="ARBA" id="ARBA00022603"/>
    </source>
</evidence>
<dbReference type="Gene3D" id="1.10.8.10">
    <property type="entry name" value="DNA helicase RuvA subunit, C-terminal domain"/>
    <property type="match status" value="1"/>
</dbReference>
<feature type="domain" description="Release factor glutamine methyltransferase N-terminal" evidence="8">
    <location>
        <begin position="10"/>
        <end position="79"/>
    </location>
</feature>
<evidence type="ECO:0000313" key="10">
    <source>
        <dbReference type="EMBL" id="RDC40548.1"/>
    </source>
</evidence>
<evidence type="ECO:0000256" key="5">
    <source>
        <dbReference type="HAMAP-Rule" id="MF_02126"/>
    </source>
</evidence>
<evidence type="ECO:0000313" key="9">
    <source>
        <dbReference type="EMBL" id="RDB84549.1"/>
    </source>
</evidence>
<keyword evidence="2 5" id="KW-0808">Transferase</keyword>
<protein>
    <recommendedName>
        <fullName evidence="5">Release factor glutamine methyltransferase</fullName>
        <shortName evidence="5">RF MTase</shortName>
        <ecNumber evidence="5">2.1.1.297</ecNumber>
    </recommendedName>
    <alternativeName>
        <fullName evidence="5">N5-glutamine methyltransferase PrmC</fullName>
    </alternativeName>
    <alternativeName>
        <fullName evidence="5">Protein-(glutamine-N5) MTase PrmC</fullName>
    </alternativeName>
    <alternativeName>
        <fullName evidence="5">Protein-glutamine N-methyltransferase PrmC</fullName>
    </alternativeName>
</protein>
<dbReference type="PANTHER" id="PTHR18895">
    <property type="entry name" value="HEMK METHYLTRANSFERASE"/>
    <property type="match status" value="1"/>
</dbReference>
<evidence type="ECO:0000256" key="4">
    <source>
        <dbReference type="ARBA" id="ARBA00048391"/>
    </source>
</evidence>
<dbReference type="Proteomes" id="UP000253915">
    <property type="component" value="Unassembled WGS sequence"/>
</dbReference>
<dbReference type="GO" id="GO:0032259">
    <property type="term" value="P:methylation"/>
    <property type="evidence" value="ECO:0007669"/>
    <property type="project" value="UniProtKB-KW"/>
</dbReference>
<gene>
    <name evidence="5" type="primary">prmC</name>
    <name evidence="10" type="ORF">C1853_03900</name>
    <name evidence="9" type="ORF">C1871_09570</name>
</gene>
<dbReference type="GO" id="GO:0003676">
    <property type="term" value="F:nucleic acid binding"/>
    <property type="evidence" value="ECO:0007669"/>
    <property type="project" value="InterPro"/>
</dbReference>
<dbReference type="Proteomes" id="UP000253857">
    <property type="component" value="Unassembled WGS sequence"/>
</dbReference>
<feature type="binding site" evidence="5">
    <location>
        <position position="202"/>
    </location>
    <ligand>
        <name>S-adenosyl-L-methionine</name>
        <dbReference type="ChEBI" id="CHEBI:59789"/>
    </ligand>
</feature>
<dbReference type="InterPro" id="IPR050320">
    <property type="entry name" value="N5-glutamine_MTase"/>
</dbReference>
<dbReference type="GeneID" id="69511293"/>